<name>A0A6B1IN19_9EURY</name>
<feature type="domain" description="ISXO2-like transposase" evidence="1">
    <location>
        <begin position="120"/>
        <end position="276"/>
    </location>
</feature>
<accession>A0A6B1IN19</accession>
<evidence type="ECO:0000259" key="1">
    <source>
        <dbReference type="SMART" id="SM01126"/>
    </source>
</evidence>
<dbReference type="Proteomes" id="UP000452321">
    <property type="component" value="Unassembled WGS sequence"/>
</dbReference>
<protein>
    <submittedName>
        <fullName evidence="2">IS1595 family transposase</fullName>
    </submittedName>
</protein>
<proteinExistence type="predicted"/>
<evidence type="ECO:0000313" key="3">
    <source>
        <dbReference type="Proteomes" id="UP000452321"/>
    </source>
</evidence>
<dbReference type="Pfam" id="PF12760">
    <property type="entry name" value="Zn_ribbon_IS1595"/>
    <property type="match status" value="1"/>
</dbReference>
<evidence type="ECO:0000313" key="2">
    <source>
        <dbReference type="EMBL" id="MYL68660.1"/>
    </source>
</evidence>
<dbReference type="PANTHER" id="PTHR33293:SF1">
    <property type="entry name" value="INSERTION ELEMENT IS1 1 PROTEIN INSB-RELATED"/>
    <property type="match status" value="1"/>
</dbReference>
<dbReference type="NCBIfam" id="NF033547">
    <property type="entry name" value="transpos_IS1595"/>
    <property type="match status" value="1"/>
</dbReference>
<dbReference type="InterPro" id="IPR051354">
    <property type="entry name" value="Transposase_27_IS1"/>
</dbReference>
<comment type="caution">
    <text evidence="2">The sequence shown here is derived from an EMBL/GenBank/DDBJ whole genome shotgun (WGS) entry which is preliminary data.</text>
</comment>
<sequence>MIPLDVFGSESVAADLLQQVRWRDGVSCPRCRSDRTVRNGSYGHFQRYLCKDCGRTFNDKTGTIFAHSKIALRKWLFSIYAFLRFNTSLRQLQCEIEVTYKTIHSRVERFSEALDAPSLELRGPVEIDEFYVSAGLKGRERDRWSRSRGLSRRGRGTYEQDKPPVFVLVDRGTDQRYVVPAKSADESTIRLLLANPQQEPLTVYTDGFCAYDPLEEDDQFDREYVVHGDGEYADETVHVNTCESHASLARRWLSPHRGISKDRLTQYLRAFQLRRELYRKPGREALKHAVKATL</sequence>
<dbReference type="AlphaFoldDB" id="A0A6B1IN19"/>
<dbReference type="InterPro" id="IPR024445">
    <property type="entry name" value="Tnp_ISXO2-like"/>
</dbReference>
<organism evidence="2 3">
    <name type="scientific">Halorubrum distributum</name>
    <dbReference type="NCBI Taxonomy" id="29283"/>
    <lineage>
        <taxon>Archaea</taxon>
        <taxon>Methanobacteriati</taxon>
        <taxon>Methanobacteriota</taxon>
        <taxon>Stenosarchaea group</taxon>
        <taxon>Halobacteria</taxon>
        <taxon>Halobacteriales</taxon>
        <taxon>Haloferacaceae</taxon>
        <taxon>Halorubrum</taxon>
        <taxon>Halorubrum distributum group</taxon>
    </lineage>
</organism>
<reference evidence="2 3" key="1">
    <citation type="submission" date="2019-11" db="EMBL/GenBank/DDBJ databases">
        <title>Genome sequences of 17 halophilic strains isolated from different environments.</title>
        <authorList>
            <person name="Furrow R.E."/>
        </authorList>
    </citation>
    <scope>NUCLEOTIDE SEQUENCE [LARGE SCALE GENOMIC DNA]</scope>
    <source>
        <strain evidence="2 3">22502_06_Cabo</strain>
    </source>
</reference>
<dbReference type="EMBL" id="WMFC01000018">
    <property type="protein sequence ID" value="MYL68660.1"/>
    <property type="molecule type" value="Genomic_DNA"/>
</dbReference>
<dbReference type="SMART" id="SM01126">
    <property type="entry name" value="DDE_Tnp_IS1595"/>
    <property type="match status" value="1"/>
</dbReference>
<dbReference type="RefSeq" id="WP_007344392.1">
    <property type="nucleotide sequence ID" value="NZ_WMFC01000018.1"/>
</dbReference>
<dbReference type="PANTHER" id="PTHR33293">
    <property type="entry name" value="INSERTION ELEMENT IS1 1 PROTEIN INSB-RELATED"/>
    <property type="match status" value="1"/>
</dbReference>
<dbReference type="InterPro" id="IPR024442">
    <property type="entry name" value="Transposase_Zn_ribbon"/>
</dbReference>
<dbReference type="Pfam" id="PF12762">
    <property type="entry name" value="DDE_Tnp_IS1595"/>
    <property type="match status" value="1"/>
</dbReference>
<gene>
    <name evidence="2" type="ORF">GLW30_13090</name>
</gene>